<evidence type="ECO:0000256" key="1">
    <source>
        <dbReference type="ARBA" id="ARBA00001946"/>
    </source>
</evidence>
<evidence type="ECO:0000256" key="5">
    <source>
        <dbReference type="ARBA" id="ARBA00007064"/>
    </source>
</evidence>
<keyword evidence="7 16" id="KW-0662">Pyridine nucleotide biosynthesis</keyword>
<dbReference type="GO" id="GO:0004515">
    <property type="term" value="F:nicotinate-nucleotide adenylyltransferase activity"/>
    <property type="evidence" value="ECO:0007669"/>
    <property type="project" value="UniProtKB-EC"/>
</dbReference>
<dbReference type="InterPro" id="IPR014729">
    <property type="entry name" value="Rossmann-like_a/b/a_fold"/>
</dbReference>
<dbReference type="GO" id="GO:0009435">
    <property type="term" value="P:NAD+ biosynthetic process"/>
    <property type="evidence" value="ECO:0007669"/>
    <property type="project" value="UniProtKB-UniPathway"/>
</dbReference>
<dbReference type="InterPro" id="IPR045094">
    <property type="entry name" value="NMNAT_euk"/>
</dbReference>
<dbReference type="GO" id="GO:0005759">
    <property type="term" value="C:mitochondrial matrix"/>
    <property type="evidence" value="ECO:0007669"/>
    <property type="project" value="UniProtKB-ARBA"/>
</dbReference>
<comment type="pathway">
    <text evidence="3 16">Cofactor biosynthesis; NAD(+) biosynthesis; NAD(+) from nicotinamide D-ribonucleotide: step 1/1.</text>
</comment>
<dbReference type="AlphaFoldDB" id="A0A0P4VTN6"/>
<evidence type="ECO:0000256" key="14">
    <source>
        <dbReference type="ARBA" id="ARBA00048721"/>
    </source>
</evidence>
<evidence type="ECO:0000256" key="13">
    <source>
        <dbReference type="ARBA" id="ARBA00023128"/>
    </source>
</evidence>
<proteinExistence type="evidence at transcript level"/>
<keyword evidence="10 16" id="KW-0547">Nucleotide-binding</keyword>
<evidence type="ECO:0000256" key="6">
    <source>
        <dbReference type="ARBA" id="ARBA00011881"/>
    </source>
</evidence>
<evidence type="ECO:0000259" key="17">
    <source>
        <dbReference type="Pfam" id="PF01467"/>
    </source>
</evidence>
<evidence type="ECO:0000256" key="2">
    <source>
        <dbReference type="ARBA" id="ARBA00004173"/>
    </source>
</evidence>
<evidence type="ECO:0000256" key="12">
    <source>
        <dbReference type="ARBA" id="ARBA00023027"/>
    </source>
</evidence>
<dbReference type="SUPFAM" id="SSF52374">
    <property type="entry name" value="Nucleotidylyl transferase"/>
    <property type="match status" value="1"/>
</dbReference>
<keyword evidence="11 16" id="KW-0067">ATP-binding</keyword>
<dbReference type="PANTHER" id="PTHR12039">
    <property type="entry name" value="NICOTINAMIDE MONONUCLEOTIDE ADENYLYLTRANSFERASE"/>
    <property type="match status" value="1"/>
</dbReference>
<comment type="cofactor">
    <cofactor evidence="1">
        <name>Mg(2+)</name>
        <dbReference type="ChEBI" id="CHEBI:18420"/>
    </cofactor>
</comment>
<protein>
    <recommendedName>
        <fullName evidence="16">Nicotinamide-nucleotide adenylyltransferase</fullName>
        <ecNumber evidence="16">2.7.7.1</ecNumber>
        <ecNumber evidence="16">2.7.7.18</ecNumber>
    </recommendedName>
</protein>
<dbReference type="NCBIfam" id="TIGR00482">
    <property type="entry name" value="nicotinate (nicotinamide) nucleotide adenylyltransferase"/>
    <property type="match status" value="1"/>
</dbReference>
<evidence type="ECO:0000256" key="11">
    <source>
        <dbReference type="ARBA" id="ARBA00022840"/>
    </source>
</evidence>
<reference evidence="18" key="1">
    <citation type="journal article" date="2016" name="PLoS Negl. Trop. Dis.">
        <title>A Deep Insight into the Sialome of Rhodnius neglectus, a Vector of Chagas Disease.</title>
        <authorList>
            <person name="Santiago P.B."/>
            <person name="Assumpcao T.C."/>
            <person name="Araujo C.N."/>
            <person name="Bastos I.M."/>
            <person name="Neves D."/>
            <person name="Silva I.G."/>
            <person name="Charneau S."/>
            <person name="Queiroz R.M."/>
            <person name="Raiol T."/>
            <person name="Oliveira J.V."/>
            <person name="Sousa M.V."/>
            <person name="Calvo E."/>
            <person name="Ribeiro J.M."/>
            <person name="Santana J.M."/>
        </authorList>
    </citation>
    <scope>NUCLEOTIDE SEQUENCE</scope>
    <source>
        <tissue evidence="18">Salivary glands</tissue>
    </source>
</reference>
<dbReference type="Pfam" id="PF01467">
    <property type="entry name" value="CTP_transf_like"/>
    <property type="match status" value="1"/>
</dbReference>
<evidence type="ECO:0000256" key="8">
    <source>
        <dbReference type="ARBA" id="ARBA00022679"/>
    </source>
</evidence>
<dbReference type="InterPro" id="IPR004821">
    <property type="entry name" value="Cyt_trans-like"/>
</dbReference>
<comment type="function">
    <text evidence="15">Catalyzes the formation of NAD(+) from nicotinamide mononucleotide (NMN) and ATP. Can also use the deamidated form; nicotinic acid mononucleotide (NaMN) as substrate with the same efficiency. Can use triazofurin monophosphate (TrMP) as substrate. Can also use GTP and ITP as nucleotide donors. Also catalyzes the reverse reaction, i.e. the pyrophosphorolytic cleavage of NAD(+). For the pyrophosphorolytic activity, can use NAD(+), NADH, NaAD, nicotinic acid adenine dinucleotide phosphate (NHD), nicotinamide guanine dinucleotide (NGD) as substrates. Fails to cleave phosphorylated dinucleotides NADP(+), NADPH and NaADP(+). Protects against axonal degeneration following injury. May be involved in the maintenance of axonal integrity. Also functions as a stress-response chaperone protein that prevents toxic aggregation of proteins; this function may be independent of its NAD(+) synthesis activity.</text>
</comment>
<evidence type="ECO:0000313" key="18">
    <source>
        <dbReference type="EMBL" id="JAI55988.1"/>
    </source>
</evidence>
<evidence type="ECO:0000256" key="3">
    <source>
        <dbReference type="ARBA" id="ARBA00004658"/>
    </source>
</evidence>
<evidence type="ECO:0000256" key="16">
    <source>
        <dbReference type="RuleBase" id="RU362021"/>
    </source>
</evidence>
<evidence type="ECO:0000256" key="4">
    <source>
        <dbReference type="ARBA" id="ARBA00005019"/>
    </source>
</evidence>
<evidence type="ECO:0000256" key="15">
    <source>
        <dbReference type="ARBA" id="ARBA00093425"/>
    </source>
</evidence>
<dbReference type="FunFam" id="3.40.50.620:FF:000221">
    <property type="entry name" value="Nicotinamide/nicotinic acid mononucleotide adenylyltransferase 3"/>
    <property type="match status" value="1"/>
</dbReference>
<dbReference type="CDD" id="cd09286">
    <property type="entry name" value="NMNAT_Eukarya"/>
    <property type="match status" value="1"/>
</dbReference>
<dbReference type="GO" id="GO:0000309">
    <property type="term" value="F:nicotinamide-nucleotide adenylyltransferase activity"/>
    <property type="evidence" value="ECO:0007669"/>
    <property type="project" value="UniProtKB-EC"/>
</dbReference>
<comment type="pathway">
    <text evidence="4">Cofactor biosynthesis; NAD(+) biosynthesis; deamido-NAD(+) from nicotinate D-ribonucleotide: step 1/1.</text>
</comment>
<comment type="subunit">
    <text evidence="6">Homotetramer.</text>
</comment>
<dbReference type="Gene3D" id="3.40.50.620">
    <property type="entry name" value="HUPs"/>
    <property type="match status" value="1"/>
</dbReference>
<feature type="domain" description="Cytidyltransferase-like" evidence="17">
    <location>
        <begin position="11"/>
        <end position="221"/>
    </location>
</feature>
<dbReference type="EMBL" id="GDKW01000607">
    <property type="protein sequence ID" value="JAI55988.1"/>
    <property type="molecule type" value="mRNA"/>
</dbReference>
<dbReference type="EC" id="2.7.7.1" evidence="16"/>
<keyword evidence="9 16" id="KW-0548">Nucleotidyltransferase</keyword>
<dbReference type="GO" id="GO:0005524">
    <property type="term" value="F:ATP binding"/>
    <property type="evidence" value="ECO:0007669"/>
    <property type="project" value="UniProtKB-KW"/>
</dbReference>
<sequence length="253" mass="28817">MTQSKIVLLSCGSYNPPTNMHLRMFEIARDQLNRQGRFHVIGGIISPVHDNYGKKELISSTHRCALVRLALQDSDWIHLSDWECNQEGWLPTRQVLQYHQNKLNSCLNSNEMTGNKRSLSDSDVPQWIQQAQKFCQNNMSSIKVKLLCGGDLLESFGTPGLWKDCDIENIVGDHGLAVITRAGTDPLKFIYESDVLTKYQNNISLITEWISNEVSSTKIRRALRRGESVKYLLSNQLIDYIKNNGLYSALDKQ</sequence>
<evidence type="ECO:0000256" key="10">
    <source>
        <dbReference type="ARBA" id="ARBA00022741"/>
    </source>
</evidence>
<dbReference type="InterPro" id="IPR005248">
    <property type="entry name" value="NadD/NMNAT"/>
</dbReference>
<dbReference type="UniPathway" id="UPA00253">
    <property type="reaction ID" value="UER00332"/>
</dbReference>
<comment type="subcellular location">
    <subcellularLocation>
        <location evidence="2">Mitochondrion</location>
    </subcellularLocation>
</comment>
<accession>A0A0P4VTN6</accession>
<dbReference type="InterPro" id="IPR051182">
    <property type="entry name" value="Euk_NMN_adenylyltrnsfrase"/>
</dbReference>
<comment type="catalytic activity">
    <reaction evidence="16">
        <text>beta-nicotinamide D-ribonucleotide + ATP + H(+) = diphosphate + NAD(+)</text>
        <dbReference type="Rhea" id="RHEA:21360"/>
        <dbReference type="ChEBI" id="CHEBI:14649"/>
        <dbReference type="ChEBI" id="CHEBI:15378"/>
        <dbReference type="ChEBI" id="CHEBI:30616"/>
        <dbReference type="ChEBI" id="CHEBI:33019"/>
        <dbReference type="ChEBI" id="CHEBI:57540"/>
        <dbReference type="EC" id="2.7.7.1"/>
    </reaction>
</comment>
<keyword evidence="13" id="KW-0496">Mitochondrion</keyword>
<dbReference type="PANTHER" id="PTHR12039:SF0">
    <property type="entry name" value="NICOTINAMIDE-NUCLEOTIDE ADENYLYLTRANSFERASE"/>
    <property type="match status" value="1"/>
</dbReference>
<organism evidence="18">
    <name type="scientific">Rhodnius neglectus</name>
    <dbReference type="NCBI Taxonomy" id="72488"/>
    <lineage>
        <taxon>Eukaryota</taxon>
        <taxon>Metazoa</taxon>
        <taxon>Ecdysozoa</taxon>
        <taxon>Arthropoda</taxon>
        <taxon>Hexapoda</taxon>
        <taxon>Insecta</taxon>
        <taxon>Pterygota</taxon>
        <taxon>Neoptera</taxon>
        <taxon>Paraneoptera</taxon>
        <taxon>Hemiptera</taxon>
        <taxon>Heteroptera</taxon>
        <taxon>Panheteroptera</taxon>
        <taxon>Cimicomorpha</taxon>
        <taxon>Reduviidae</taxon>
        <taxon>Triatominae</taxon>
        <taxon>Rhodnius</taxon>
    </lineage>
</organism>
<keyword evidence="12 16" id="KW-0520">NAD</keyword>
<comment type="similarity">
    <text evidence="5 16">Belongs to the eukaryotic NMN adenylyltransferase family.</text>
</comment>
<evidence type="ECO:0000256" key="9">
    <source>
        <dbReference type="ARBA" id="ARBA00022695"/>
    </source>
</evidence>
<comment type="catalytic activity">
    <reaction evidence="14 16">
        <text>nicotinate beta-D-ribonucleotide + ATP + H(+) = deamido-NAD(+) + diphosphate</text>
        <dbReference type="Rhea" id="RHEA:22860"/>
        <dbReference type="ChEBI" id="CHEBI:15378"/>
        <dbReference type="ChEBI" id="CHEBI:30616"/>
        <dbReference type="ChEBI" id="CHEBI:33019"/>
        <dbReference type="ChEBI" id="CHEBI:57502"/>
        <dbReference type="ChEBI" id="CHEBI:58437"/>
        <dbReference type="EC" id="2.7.7.18"/>
    </reaction>
</comment>
<evidence type="ECO:0000256" key="7">
    <source>
        <dbReference type="ARBA" id="ARBA00022642"/>
    </source>
</evidence>
<dbReference type="EC" id="2.7.7.18" evidence="16"/>
<keyword evidence="8 16" id="KW-0808">Transferase</keyword>
<name>A0A0P4VTN6_9HEMI</name>